<dbReference type="EMBL" id="JACCFK010000001">
    <property type="protein sequence ID" value="NYI90146.1"/>
    <property type="molecule type" value="Genomic_DNA"/>
</dbReference>
<evidence type="ECO:0000313" key="2">
    <source>
        <dbReference type="EMBL" id="NYI90146.1"/>
    </source>
</evidence>
<sequence>MHADEVKRYICDTFAGVSPVQSAGDTFFVYDPHDDLPAERMFPFAALLTSDSHDSASDLARRGSFRLDIGLMEATYRSRFGDATSEVDHTARDVLMPHPVHASRSWACVVDPAGLDGIAPLLAEAHELAARKHANRRAATS</sequence>
<proteinExistence type="predicted"/>
<dbReference type="Proteomes" id="UP000549616">
    <property type="component" value="Unassembled WGS sequence"/>
</dbReference>
<dbReference type="AlphaFoldDB" id="A0A853B6I2"/>
<evidence type="ECO:0000259" key="1">
    <source>
        <dbReference type="Pfam" id="PF19694"/>
    </source>
</evidence>
<keyword evidence="3" id="KW-1185">Reference proteome</keyword>
<dbReference type="RefSeq" id="WP_179774195.1">
    <property type="nucleotide sequence ID" value="NZ_JACCFK010000001.1"/>
</dbReference>
<dbReference type="InterPro" id="IPR045676">
    <property type="entry name" value="DUF6194"/>
</dbReference>
<comment type="caution">
    <text evidence="2">The sequence shown here is derived from an EMBL/GenBank/DDBJ whole genome shotgun (WGS) entry which is preliminary data.</text>
</comment>
<feature type="domain" description="DUF6194" evidence="1">
    <location>
        <begin position="1"/>
        <end position="137"/>
    </location>
</feature>
<reference evidence="2 3" key="1">
    <citation type="submission" date="2020-07" db="EMBL/GenBank/DDBJ databases">
        <title>Sequencing the genomes of 1000 actinobacteria strains.</title>
        <authorList>
            <person name="Klenk H.-P."/>
        </authorList>
    </citation>
    <scope>NUCLEOTIDE SEQUENCE [LARGE SCALE GENOMIC DNA]</scope>
    <source>
        <strain evidence="2 3">DSM 104006</strain>
    </source>
</reference>
<dbReference type="Pfam" id="PF19694">
    <property type="entry name" value="DUF6194"/>
    <property type="match status" value="1"/>
</dbReference>
<evidence type="ECO:0000313" key="3">
    <source>
        <dbReference type="Proteomes" id="UP000549616"/>
    </source>
</evidence>
<gene>
    <name evidence="2" type="ORF">HNR02_003469</name>
</gene>
<accession>A0A853B6I2</accession>
<protein>
    <recommendedName>
        <fullName evidence="1">DUF6194 domain-containing protein</fullName>
    </recommendedName>
</protein>
<name>A0A853B6I2_9PSEU</name>
<organism evidence="2 3">
    <name type="scientific">Amycolatopsis endophytica</name>
    <dbReference type="NCBI Taxonomy" id="860233"/>
    <lineage>
        <taxon>Bacteria</taxon>
        <taxon>Bacillati</taxon>
        <taxon>Actinomycetota</taxon>
        <taxon>Actinomycetes</taxon>
        <taxon>Pseudonocardiales</taxon>
        <taxon>Pseudonocardiaceae</taxon>
        <taxon>Amycolatopsis</taxon>
    </lineage>
</organism>